<dbReference type="OrthoDB" id="595071at2759"/>
<reference evidence="1" key="2">
    <citation type="submission" date="2019-07" db="EMBL/GenBank/DDBJ databases">
        <authorList>
            <person name="Yang Y."/>
            <person name="Bocs S."/>
            <person name="Baudouin L."/>
        </authorList>
    </citation>
    <scope>NUCLEOTIDE SEQUENCE</scope>
    <source>
        <tissue evidence="1">Spear leaf of Hainan Tall coconut</tissue>
    </source>
</reference>
<comment type="caution">
    <text evidence="1">The sequence shown here is derived from an EMBL/GenBank/DDBJ whole genome shotgun (WGS) entry which is preliminary data.</text>
</comment>
<dbReference type="Proteomes" id="UP000797356">
    <property type="component" value="Chromosome 4"/>
</dbReference>
<evidence type="ECO:0000313" key="1">
    <source>
        <dbReference type="EMBL" id="KAG1338105.1"/>
    </source>
</evidence>
<organism evidence="1 2">
    <name type="scientific">Cocos nucifera</name>
    <name type="common">Coconut palm</name>
    <dbReference type="NCBI Taxonomy" id="13894"/>
    <lineage>
        <taxon>Eukaryota</taxon>
        <taxon>Viridiplantae</taxon>
        <taxon>Streptophyta</taxon>
        <taxon>Embryophyta</taxon>
        <taxon>Tracheophyta</taxon>
        <taxon>Spermatophyta</taxon>
        <taxon>Magnoliopsida</taxon>
        <taxon>Liliopsida</taxon>
        <taxon>Arecaceae</taxon>
        <taxon>Arecoideae</taxon>
        <taxon>Cocoseae</taxon>
        <taxon>Attaleinae</taxon>
        <taxon>Cocos</taxon>
    </lineage>
</organism>
<dbReference type="EMBL" id="CM017875">
    <property type="protein sequence ID" value="KAG1338105.1"/>
    <property type="molecule type" value="Genomic_DNA"/>
</dbReference>
<dbReference type="AlphaFoldDB" id="A0A8K0MZI1"/>
<gene>
    <name evidence="1" type="ORF">COCNU_04G004110</name>
</gene>
<accession>A0A8K0MZI1</accession>
<sequence length="67" mass="7695">MNWEDAFSIVLGVIMRKSLYRFQEVGQIAMEFVSLFTSAVRFSGLVYRRPIPVSARYAHLSSMVATY</sequence>
<proteinExistence type="predicted"/>
<protein>
    <submittedName>
        <fullName evidence="1">Uncharacterized protein</fullName>
    </submittedName>
</protein>
<name>A0A8K0MZI1_COCNU</name>
<evidence type="ECO:0000313" key="2">
    <source>
        <dbReference type="Proteomes" id="UP000797356"/>
    </source>
</evidence>
<keyword evidence="2" id="KW-1185">Reference proteome</keyword>
<reference evidence="1" key="1">
    <citation type="journal article" date="2017" name="Gigascience">
        <title>The genome draft of coconut (Cocos nucifera).</title>
        <authorList>
            <person name="Xiao Y."/>
            <person name="Xu P."/>
            <person name="Fan H."/>
            <person name="Baudouin L."/>
            <person name="Xia W."/>
            <person name="Bocs S."/>
            <person name="Xu J."/>
            <person name="Li Q."/>
            <person name="Guo A."/>
            <person name="Zhou L."/>
            <person name="Li J."/>
            <person name="Wu Y."/>
            <person name="Ma Z."/>
            <person name="Armero A."/>
            <person name="Issali A.E."/>
            <person name="Liu N."/>
            <person name="Peng M."/>
            <person name="Yang Y."/>
        </authorList>
    </citation>
    <scope>NUCLEOTIDE SEQUENCE</scope>
    <source>
        <tissue evidence="1">Spear leaf of Hainan Tall coconut</tissue>
    </source>
</reference>